<keyword evidence="4" id="KW-1185">Reference proteome</keyword>
<dbReference type="InterPro" id="IPR035093">
    <property type="entry name" value="RelE/ParE_toxin_dom_sf"/>
</dbReference>
<dbReference type="AlphaFoldDB" id="A0A6G4WHG2"/>
<gene>
    <name evidence="3" type="ORF">G6N73_23325</name>
</gene>
<dbReference type="PANTHER" id="PTHR33755">
    <property type="entry name" value="TOXIN PARE1-RELATED"/>
    <property type="match status" value="1"/>
</dbReference>
<protein>
    <submittedName>
        <fullName evidence="3">Type II toxin-antitoxin system RelE/ParE family toxin</fullName>
    </submittedName>
</protein>
<evidence type="ECO:0000256" key="1">
    <source>
        <dbReference type="ARBA" id="ARBA00006226"/>
    </source>
</evidence>
<evidence type="ECO:0000256" key="2">
    <source>
        <dbReference type="ARBA" id="ARBA00022649"/>
    </source>
</evidence>
<sequence length="94" mass="11041">MKLRYTSRAYTDLESILLYLAKQSPEGARNVLSRINRATDQLVLQPYSGKATSRPDIRVCMIGRYPYKVFYRIVQGEIQIIHIRHTARRPFELK</sequence>
<dbReference type="RefSeq" id="WP_165031995.1">
    <property type="nucleotide sequence ID" value="NZ_JAAKZF010000042.1"/>
</dbReference>
<dbReference type="Proteomes" id="UP001642900">
    <property type="component" value="Unassembled WGS sequence"/>
</dbReference>
<organism evidence="3 4">
    <name type="scientific">Allomesorhizobium camelthorni</name>
    <dbReference type="NCBI Taxonomy" id="475069"/>
    <lineage>
        <taxon>Bacteria</taxon>
        <taxon>Pseudomonadati</taxon>
        <taxon>Pseudomonadota</taxon>
        <taxon>Alphaproteobacteria</taxon>
        <taxon>Hyphomicrobiales</taxon>
        <taxon>Phyllobacteriaceae</taxon>
        <taxon>Allomesorhizobium</taxon>
    </lineage>
</organism>
<name>A0A6G4WHG2_9HYPH</name>
<comment type="similarity">
    <text evidence="1">Belongs to the RelE toxin family.</text>
</comment>
<dbReference type="Gene3D" id="3.30.2310.20">
    <property type="entry name" value="RelE-like"/>
    <property type="match status" value="1"/>
</dbReference>
<proteinExistence type="inferred from homology"/>
<dbReference type="Pfam" id="PF05016">
    <property type="entry name" value="ParE_toxin"/>
    <property type="match status" value="1"/>
</dbReference>
<dbReference type="EMBL" id="JAAKZF010000042">
    <property type="protein sequence ID" value="NGO54044.1"/>
    <property type="molecule type" value="Genomic_DNA"/>
</dbReference>
<evidence type="ECO:0000313" key="3">
    <source>
        <dbReference type="EMBL" id="NGO54044.1"/>
    </source>
</evidence>
<dbReference type="InterPro" id="IPR007712">
    <property type="entry name" value="RelE/ParE_toxin"/>
</dbReference>
<dbReference type="InterPro" id="IPR051803">
    <property type="entry name" value="TA_system_RelE-like_toxin"/>
</dbReference>
<reference evidence="3 4" key="1">
    <citation type="submission" date="2020-02" db="EMBL/GenBank/DDBJ databases">
        <title>Genome sequence of strain CCNWXJ40-4.</title>
        <authorList>
            <person name="Gao J."/>
            <person name="Sun J."/>
        </authorList>
    </citation>
    <scope>NUCLEOTIDE SEQUENCE [LARGE SCALE GENOMIC DNA]</scope>
    <source>
        <strain evidence="3 4">CCNWXJ 40-4</strain>
    </source>
</reference>
<keyword evidence="2" id="KW-1277">Toxin-antitoxin system</keyword>
<accession>A0A6G4WHG2</accession>
<comment type="caution">
    <text evidence="3">The sequence shown here is derived from an EMBL/GenBank/DDBJ whole genome shotgun (WGS) entry which is preliminary data.</text>
</comment>
<evidence type="ECO:0000313" key="4">
    <source>
        <dbReference type="Proteomes" id="UP001642900"/>
    </source>
</evidence>